<keyword evidence="3" id="KW-1185">Reference proteome</keyword>
<sequence length="91" mass="10250">MFQEVNTVTETWPRQARALTHQRDGLNVATGGDQLAHLPLVPSREPTPQRIVHPHIEPAPPRQRPHSLPGTSVSPLTKRLYQDETLFDLDS</sequence>
<comment type="caution">
    <text evidence="2">The sequence shown here is derived from an EMBL/GenBank/DDBJ whole genome shotgun (WGS) entry which is preliminary data.</text>
</comment>
<evidence type="ECO:0000313" key="2">
    <source>
        <dbReference type="EMBL" id="MBB4893349.1"/>
    </source>
</evidence>
<evidence type="ECO:0000313" key="3">
    <source>
        <dbReference type="Proteomes" id="UP000556084"/>
    </source>
</evidence>
<protein>
    <submittedName>
        <fullName evidence="2">Uncharacterized protein</fullName>
    </submittedName>
</protein>
<dbReference type="AlphaFoldDB" id="A0A7W7LN69"/>
<accession>A0A7W7LN69</accession>
<name>A0A7W7LN69_9ACTN</name>
<feature type="region of interest" description="Disordered" evidence="1">
    <location>
        <begin position="43"/>
        <end position="74"/>
    </location>
</feature>
<dbReference type="EMBL" id="JACHJH010000003">
    <property type="protein sequence ID" value="MBB4893349.1"/>
    <property type="molecule type" value="Genomic_DNA"/>
</dbReference>
<evidence type="ECO:0000256" key="1">
    <source>
        <dbReference type="SAM" id="MobiDB-lite"/>
    </source>
</evidence>
<proteinExistence type="predicted"/>
<organism evidence="2 3">
    <name type="scientific">Streptomyces olivoverticillatus</name>
    <dbReference type="NCBI Taxonomy" id="66427"/>
    <lineage>
        <taxon>Bacteria</taxon>
        <taxon>Bacillati</taxon>
        <taxon>Actinomycetota</taxon>
        <taxon>Actinomycetes</taxon>
        <taxon>Kitasatosporales</taxon>
        <taxon>Streptomycetaceae</taxon>
        <taxon>Streptomyces</taxon>
    </lineage>
</organism>
<dbReference type="Proteomes" id="UP000556084">
    <property type="component" value="Unassembled WGS sequence"/>
</dbReference>
<gene>
    <name evidence="2" type="ORF">FHS39_002380</name>
</gene>
<reference evidence="2 3" key="1">
    <citation type="submission" date="2020-08" db="EMBL/GenBank/DDBJ databases">
        <title>Genomic Encyclopedia of Type Strains, Phase III (KMG-III): the genomes of soil and plant-associated and newly described type strains.</title>
        <authorList>
            <person name="Whitman W."/>
        </authorList>
    </citation>
    <scope>NUCLEOTIDE SEQUENCE [LARGE SCALE GENOMIC DNA]</scope>
    <source>
        <strain evidence="2 3">CECT 3266</strain>
    </source>
</reference>